<dbReference type="Pfam" id="PF03446">
    <property type="entry name" value="NAD_binding_2"/>
    <property type="match status" value="1"/>
</dbReference>
<name>A0ABU0W7C6_9GAMM</name>
<evidence type="ECO:0000256" key="1">
    <source>
        <dbReference type="ARBA" id="ARBA00009080"/>
    </source>
</evidence>
<evidence type="ECO:0000313" key="6">
    <source>
        <dbReference type="EMBL" id="MDQ2069839.1"/>
    </source>
</evidence>
<dbReference type="PANTHER" id="PTHR43060:SF15">
    <property type="entry name" value="3-HYDROXYISOBUTYRATE DEHYDROGENASE-LIKE 1, MITOCHONDRIAL-RELATED"/>
    <property type="match status" value="1"/>
</dbReference>
<evidence type="ECO:0000259" key="5">
    <source>
        <dbReference type="Pfam" id="PF14833"/>
    </source>
</evidence>
<dbReference type="Gene3D" id="1.10.1040.10">
    <property type="entry name" value="N-(1-d-carboxylethyl)-l-norvaline Dehydrogenase, domain 2"/>
    <property type="match status" value="1"/>
</dbReference>
<evidence type="ECO:0000313" key="7">
    <source>
        <dbReference type="Proteomes" id="UP001239019"/>
    </source>
</evidence>
<dbReference type="PANTHER" id="PTHR43060">
    <property type="entry name" value="3-HYDROXYISOBUTYRATE DEHYDROGENASE-LIKE 1, MITOCHONDRIAL-RELATED"/>
    <property type="match status" value="1"/>
</dbReference>
<dbReference type="InterPro" id="IPR015815">
    <property type="entry name" value="HIBADH-related"/>
</dbReference>
<sequence>MKGQQAAFIGLGSMGWPMARNLHRAGLLAAVWNRSPARRSAFAEDTGLAAVDDLAALPARARVLLLCVSADEDVQAVVEALLPGLEEGHVVVDCSTVQPATARQMAEAVAERGASFLDAPVSGGTEGAEAATLSMMVGGSTEALAVARPILEAMASRIIHMGPAGAGQAAKAVNQVAVAGVNQAVSEAMALAASQGLDADRVIEALSGGAADSWFLRKRAPNMRDGVYPLGFRVSLHDKDLAICQALAAEAEAQLPIIEMTRLHYRRLIEAGHGDEDVSALFRIKQAQLDNNGALKGEEDERGKTAGE</sequence>
<evidence type="ECO:0000256" key="2">
    <source>
        <dbReference type="ARBA" id="ARBA00023002"/>
    </source>
</evidence>
<dbReference type="SUPFAM" id="SSF48179">
    <property type="entry name" value="6-phosphogluconate dehydrogenase C-terminal domain-like"/>
    <property type="match status" value="1"/>
</dbReference>
<evidence type="ECO:0000256" key="3">
    <source>
        <dbReference type="ARBA" id="ARBA00023027"/>
    </source>
</evidence>
<dbReference type="RefSeq" id="WP_306728333.1">
    <property type="nucleotide sequence ID" value="NZ_JAVDDT010000004.1"/>
</dbReference>
<dbReference type="PROSITE" id="PS00895">
    <property type="entry name" value="3_HYDROXYISOBUT_DH"/>
    <property type="match status" value="1"/>
</dbReference>
<dbReference type="InterPro" id="IPR029154">
    <property type="entry name" value="HIBADH-like_NADP-bd"/>
</dbReference>
<evidence type="ECO:0000259" key="4">
    <source>
        <dbReference type="Pfam" id="PF03446"/>
    </source>
</evidence>
<dbReference type="InterPro" id="IPR013328">
    <property type="entry name" value="6PGD_dom2"/>
</dbReference>
<organism evidence="6 7">
    <name type="scientific">Natronospira bacteriovora</name>
    <dbReference type="NCBI Taxonomy" id="3069753"/>
    <lineage>
        <taxon>Bacteria</taxon>
        <taxon>Pseudomonadati</taxon>
        <taxon>Pseudomonadota</taxon>
        <taxon>Gammaproteobacteria</taxon>
        <taxon>Natronospirales</taxon>
        <taxon>Natronospiraceae</taxon>
        <taxon>Natronospira</taxon>
    </lineage>
</organism>
<dbReference type="SUPFAM" id="SSF51735">
    <property type="entry name" value="NAD(P)-binding Rossmann-fold domains"/>
    <property type="match status" value="1"/>
</dbReference>
<keyword evidence="2 6" id="KW-0560">Oxidoreductase</keyword>
<dbReference type="InterPro" id="IPR036291">
    <property type="entry name" value="NAD(P)-bd_dom_sf"/>
</dbReference>
<dbReference type="InterPro" id="IPR006115">
    <property type="entry name" value="6PGDH_NADP-bd"/>
</dbReference>
<dbReference type="Gene3D" id="3.40.50.720">
    <property type="entry name" value="NAD(P)-binding Rossmann-like Domain"/>
    <property type="match status" value="1"/>
</dbReference>
<feature type="domain" description="3-hydroxyisobutyrate dehydrogenase-like NAD-binding" evidence="5">
    <location>
        <begin position="165"/>
        <end position="283"/>
    </location>
</feature>
<accession>A0ABU0W7C6</accession>
<dbReference type="Pfam" id="PF14833">
    <property type="entry name" value="NAD_binding_11"/>
    <property type="match status" value="1"/>
</dbReference>
<keyword evidence="7" id="KW-1185">Reference proteome</keyword>
<dbReference type="EMBL" id="JAVDDT010000004">
    <property type="protein sequence ID" value="MDQ2069839.1"/>
    <property type="molecule type" value="Genomic_DNA"/>
</dbReference>
<comment type="similarity">
    <text evidence="1">Belongs to the HIBADH-related family.</text>
</comment>
<dbReference type="GO" id="GO:0016491">
    <property type="term" value="F:oxidoreductase activity"/>
    <property type="evidence" value="ECO:0007669"/>
    <property type="project" value="UniProtKB-KW"/>
</dbReference>
<proteinExistence type="inferred from homology"/>
<gene>
    <name evidence="6" type="ORF">RBH19_08140</name>
</gene>
<reference evidence="6 7" key="1">
    <citation type="submission" date="2023-08" db="EMBL/GenBank/DDBJ databases">
        <title>Whole-genome sequencing of halo(alkali)philic microorganisms from hypersaline lakes.</title>
        <authorList>
            <person name="Sorokin D.Y."/>
            <person name="Abbas B."/>
            <person name="Merkel A.Y."/>
        </authorList>
    </citation>
    <scope>NUCLEOTIDE SEQUENCE [LARGE SCALE GENOMIC DNA]</scope>
    <source>
        <strain evidence="6 7">AB-CW4</strain>
    </source>
</reference>
<comment type="caution">
    <text evidence="6">The sequence shown here is derived from an EMBL/GenBank/DDBJ whole genome shotgun (WGS) entry which is preliminary data.</text>
</comment>
<dbReference type="EC" id="1.1.-.-" evidence="6"/>
<dbReference type="InterPro" id="IPR002204">
    <property type="entry name" value="3-OH-isobutyrate_DH-rel_CS"/>
</dbReference>
<protein>
    <submittedName>
        <fullName evidence="6">NAD(P)-dependent oxidoreductase</fullName>
        <ecNumber evidence="6">1.1.-.-</ecNumber>
    </submittedName>
</protein>
<keyword evidence="3" id="KW-0520">NAD</keyword>
<dbReference type="PIRSF" id="PIRSF000103">
    <property type="entry name" value="HIBADH"/>
    <property type="match status" value="1"/>
</dbReference>
<dbReference type="InterPro" id="IPR008927">
    <property type="entry name" value="6-PGluconate_DH-like_C_sf"/>
</dbReference>
<dbReference type="Proteomes" id="UP001239019">
    <property type="component" value="Unassembled WGS sequence"/>
</dbReference>
<feature type="domain" description="6-phosphogluconate dehydrogenase NADP-binding" evidence="4">
    <location>
        <begin position="7"/>
        <end position="162"/>
    </location>
</feature>